<dbReference type="RefSeq" id="WP_272436448.1">
    <property type="nucleotide sequence ID" value="NZ_JAMQKB010000007.1"/>
</dbReference>
<dbReference type="Proteomes" id="UP001145050">
    <property type="component" value="Unassembled WGS sequence"/>
</dbReference>
<evidence type="ECO:0000256" key="2">
    <source>
        <dbReference type="SAM" id="SignalP"/>
    </source>
</evidence>
<name>A0A9X3WRC4_9BACI</name>
<dbReference type="InterPro" id="IPR019076">
    <property type="entry name" value="Spore_lipoprot_YhcN/YlaJ-like"/>
</dbReference>
<feature type="signal peptide" evidence="2">
    <location>
        <begin position="1"/>
        <end position="22"/>
    </location>
</feature>
<gene>
    <name evidence="3" type="ORF">NC797_09005</name>
</gene>
<dbReference type="Pfam" id="PF09580">
    <property type="entry name" value="Spore_YhcN_YlaJ"/>
    <property type="match status" value="1"/>
</dbReference>
<dbReference type="EMBL" id="JAMQKB010000007">
    <property type="protein sequence ID" value="MDC3424647.1"/>
    <property type="molecule type" value="Genomic_DNA"/>
</dbReference>
<feature type="region of interest" description="Disordered" evidence="1">
    <location>
        <begin position="29"/>
        <end position="121"/>
    </location>
</feature>
<dbReference type="InterPro" id="IPR014247">
    <property type="entry name" value="Spore_lipoprot_YhcN/YlaJ"/>
</dbReference>
<reference evidence="3" key="1">
    <citation type="submission" date="2022-06" db="EMBL/GenBank/DDBJ databases">
        <title>Aquibacillus sp. a new bacterium isolated from soil saline samples.</title>
        <authorList>
            <person name="Galisteo C."/>
            <person name="De La Haba R."/>
            <person name="Sanchez-Porro C."/>
            <person name="Ventosa A."/>
        </authorList>
    </citation>
    <scope>NUCLEOTIDE SEQUENCE</scope>
    <source>
        <strain evidence="3">3ASR75-11</strain>
    </source>
</reference>
<dbReference type="AlphaFoldDB" id="A0A9X3WRC4"/>
<organism evidence="3 4">
    <name type="scientific">Terrihalobacillus insolitus</name>
    <dbReference type="NCBI Taxonomy" id="2950438"/>
    <lineage>
        <taxon>Bacteria</taxon>
        <taxon>Bacillati</taxon>
        <taxon>Bacillota</taxon>
        <taxon>Bacilli</taxon>
        <taxon>Bacillales</taxon>
        <taxon>Bacillaceae</taxon>
        <taxon>Terrihalobacillus</taxon>
    </lineage>
</organism>
<accession>A0A9X3WRC4</accession>
<feature type="compositionally biased region" description="Polar residues" evidence="1">
    <location>
        <begin position="30"/>
        <end position="68"/>
    </location>
</feature>
<feature type="compositionally biased region" description="Low complexity" evidence="1">
    <location>
        <begin position="72"/>
        <end position="119"/>
    </location>
</feature>
<evidence type="ECO:0000313" key="3">
    <source>
        <dbReference type="EMBL" id="MDC3424647.1"/>
    </source>
</evidence>
<dbReference type="NCBIfam" id="TIGR02898">
    <property type="entry name" value="spore_YhcN_YlaJ"/>
    <property type="match status" value="1"/>
</dbReference>
<protein>
    <submittedName>
        <fullName evidence="3">YhcN/YlaJ family sporulation lipoprotein</fullName>
    </submittedName>
</protein>
<sequence length="236" mass="25747">MMWKTIGLTIAASLTLIGCQNADEIGQGGNDLNDNVEQARFNGTTDFPGDDNNQQRGLTDNQQNNQGHMQDRNGTNGNNIGNGRNGNNIGNGTNTGNNTGNQMNQDQRQGQGQNQGNQQYDVSDRAAERITQNVKGVDNAYVLTTENNAYVAAEMDADAQQNNTGQNNDVSDKIKSQITDAVKAVDNDIDNVYVSTNPDFVNLTNNYVNDVDNGNPVEGFFQQFGDMVERIFPETE</sequence>
<keyword evidence="2" id="KW-0732">Signal</keyword>
<keyword evidence="3" id="KW-0449">Lipoprotein</keyword>
<dbReference type="GO" id="GO:0030435">
    <property type="term" value="P:sporulation resulting in formation of a cellular spore"/>
    <property type="evidence" value="ECO:0007669"/>
    <property type="project" value="InterPro"/>
</dbReference>
<evidence type="ECO:0000313" key="4">
    <source>
        <dbReference type="Proteomes" id="UP001145050"/>
    </source>
</evidence>
<dbReference type="PROSITE" id="PS51257">
    <property type="entry name" value="PROKAR_LIPOPROTEIN"/>
    <property type="match status" value="1"/>
</dbReference>
<comment type="caution">
    <text evidence="3">The sequence shown here is derived from an EMBL/GenBank/DDBJ whole genome shotgun (WGS) entry which is preliminary data.</text>
</comment>
<keyword evidence="4" id="KW-1185">Reference proteome</keyword>
<evidence type="ECO:0000256" key="1">
    <source>
        <dbReference type="SAM" id="MobiDB-lite"/>
    </source>
</evidence>
<proteinExistence type="predicted"/>
<feature type="chain" id="PRO_5040957108" evidence="2">
    <location>
        <begin position="23"/>
        <end position="236"/>
    </location>
</feature>